<dbReference type="OrthoDB" id="9765610at2"/>
<gene>
    <name evidence="1" type="ORF">SAMN05444276_101754</name>
</gene>
<name>A0A1H2SVN9_9RHOB</name>
<dbReference type="SUPFAM" id="SSF56634">
    <property type="entry name" value="Heme-dependent catalase-like"/>
    <property type="match status" value="1"/>
</dbReference>
<dbReference type="PANTHER" id="PTHR36195:SF4">
    <property type="entry name" value="DOMAIN PROTEIN, PUTATIVE (AFU_ORTHOLOGUE AFUA_5G01990)-RELATED"/>
    <property type="match status" value="1"/>
</dbReference>
<dbReference type="PANTHER" id="PTHR36195">
    <property type="entry name" value="DOMAIN PROTEIN, PUTATIVE (AFU_ORTHOLOGUE AFUA_5G01990)-RELATED-RELATED"/>
    <property type="match status" value="1"/>
</dbReference>
<dbReference type="Gene3D" id="2.40.180.10">
    <property type="entry name" value="Catalase core domain"/>
    <property type="match status" value="1"/>
</dbReference>
<dbReference type="PROSITE" id="PS51402">
    <property type="entry name" value="CATALASE_3"/>
    <property type="match status" value="1"/>
</dbReference>
<dbReference type="InterPro" id="IPR020835">
    <property type="entry name" value="Catalase_sf"/>
</dbReference>
<dbReference type="Proteomes" id="UP000182944">
    <property type="component" value="Unassembled WGS sequence"/>
</dbReference>
<evidence type="ECO:0000313" key="2">
    <source>
        <dbReference type="Proteomes" id="UP000182944"/>
    </source>
</evidence>
<accession>A0A1H2SVN9</accession>
<dbReference type="STRING" id="1545044.SAMN05444276_101754"/>
<dbReference type="AlphaFoldDB" id="A0A1H2SVN9"/>
<protein>
    <recommendedName>
        <fullName evidence="3">Catalase</fullName>
    </recommendedName>
</protein>
<dbReference type="EMBL" id="FNNA01000001">
    <property type="protein sequence ID" value="SDW35660.1"/>
    <property type="molecule type" value="Genomic_DNA"/>
</dbReference>
<dbReference type="InterPro" id="IPR018028">
    <property type="entry name" value="Catalase"/>
</dbReference>
<dbReference type="GO" id="GO:0020037">
    <property type="term" value="F:heme binding"/>
    <property type="evidence" value="ECO:0007669"/>
    <property type="project" value="InterPro"/>
</dbReference>
<reference evidence="2" key="1">
    <citation type="submission" date="2016-10" db="EMBL/GenBank/DDBJ databases">
        <authorList>
            <person name="Varghese N."/>
            <person name="Submissions S."/>
        </authorList>
    </citation>
    <scope>NUCLEOTIDE SEQUENCE [LARGE SCALE GENOMIC DNA]</scope>
    <source>
        <strain evidence="2">DSM 29303</strain>
    </source>
</reference>
<evidence type="ECO:0000313" key="1">
    <source>
        <dbReference type="EMBL" id="SDW35660.1"/>
    </source>
</evidence>
<evidence type="ECO:0008006" key="3">
    <source>
        <dbReference type="Google" id="ProtNLM"/>
    </source>
</evidence>
<dbReference type="GO" id="GO:0004096">
    <property type="term" value="F:catalase activity"/>
    <property type="evidence" value="ECO:0007669"/>
    <property type="project" value="InterPro"/>
</dbReference>
<dbReference type="CDD" id="cd08152">
    <property type="entry name" value="y4iL_like"/>
    <property type="match status" value="1"/>
</dbReference>
<dbReference type="RefSeq" id="WP_036733112.1">
    <property type="nucleotide sequence ID" value="NZ_FNNA01000001.1"/>
</dbReference>
<proteinExistence type="predicted"/>
<dbReference type="GO" id="GO:0006979">
    <property type="term" value="P:response to oxidative stress"/>
    <property type="evidence" value="ECO:0007669"/>
    <property type="project" value="InterPro"/>
</dbReference>
<keyword evidence="2" id="KW-1185">Reference proteome</keyword>
<sequence length="365" mass="39630">MKPALRYSPDLETLRDDEAEGLTAVEEGLATILATTLRDEGRGLRAVHAKAHAYLTGTLSVLPDLPPELAQGMFATPGDHPAILRVSTNPGDVLDDSISLPRGIALKVLGVEGPRLPGAEGDAQDFLMVNAPVFASPDPADFARSLKLLALTTDRLEWAKKALSLTLRTVERGIEAVGLESRALKSFGGALNVHPLGERYFSTVPFRHGDYVAKYALVPVSDTLTRHSGEEIATIGHPDAIRAAMDRDTRAGAMTWELCAQLMRDPETMPVEDPRVEWPEDESPLLPVARLRVEAQPSFDAAAARAADDRLRFSVWTGLAAHRPLGAINRARRDAYLFSTGFRERANRCPIHEPTDTAIGDMSHG</sequence>
<organism evidence="1 2">
    <name type="scientific">Paracoccus sanguinis</name>
    <dbReference type="NCBI Taxonomy" id="1545044"/>
    <lineage>
        <taxon>Bacteria</taxon>
        <taxon>Pseudomonadati</taxon>
        <taxon>Pseudomonadota</taxon>
        <taxon>Alphaproteobacteria</taxon>
        <taxon>Rhodobacterales</taxon>
        <taxon>Paracoccaceae</taxon>
        <taxon>Paracoccus</taxon>
    </lineage>
</organism>